<dbReference type="GO" id="GO:0043024">
    <property type="term" value="F:ribosomal small subunit binding"/>
    <property type="evidence" value="ECO:0007669"/>
    <property type="project" value="TreeGrafter"/>
</dbReference>
<dbReference type="InterPro" id="IPR015946">
    <property type="entry name" value="KH_dom-like_a/b"/>
</dbReference>
<evidence type="ECO:0008006" key="2">
    <source>
        <dbReference type="Google" id="ProtNLM"/>
    </source>
</evidence>
<dbReference type="Gene3D" id="3.30.300.20">
    <property type="match status" value="1"/>
</dbReference>
<dbReference type="InterPro" id="IPR023799">
    <property type="entry name" value="RbfA_dom_sf"/>
</dbReference>
<comment type="caution">
    <text evidence="1">The sequence shown here is derived from an EMBL/GenBank/DDBJ whole genome shotgun (WGS) entry which is preliminary data.</text>
</comment>
<dbReference type="HAMAP" id="MF_00003">
    <property type="entry name" value="RbfA"/>
    <property type="match status" value="1"/>
</dbReference>
<dbReference type="PANTHER" id="PTHR33515">
    <property type="entry name" value="RIBOSOME-BINDING FACTOR A, CHLOROPLASTIC-RELATED"/>
    <property type="match status" value="1"/>
</dbReference>
<dbReference type="SUPFAM" id="SSF89919">
    <property type="entry name" value="Ribosome-binding factor A, RbfA"/>
    <property type="match status" value="1"/>
</dbReference>
<dbReference type="AlphaFoldDB" id="X1K9U9"/>
<gene>
    <name evidence="1" type="ORF">S06H3_02922</name>
</gene>
<sequence length="112" mass="13056">MGNRIQRVNALIKDELGKILLKDIDFPQGVLVTITRVDSSPNLSQAKVYISVMPGKKIDKVSKILNRRIYNIQQTLNRRLKMRPIPRIEFQKEEKTEEAARVEELLEELKKE</sequence>
<dbReference type="Pfam" id="PF02033">
    <property type="entry name" value="RBFA"/>
    <property type="match status" value="1"/>
</dbReference>
<organism evidence="1">
    <name type="scientific">marine sediment metagenome</name>
    <dbReference type="NCBI Taxonomy" id="412755"/>
    <lineage>
        <taxon>unclassified sequences</taxon>
        <taxon>metagenomes</taxon>
        <taxon>ecological metagenomes</taxon>
    </lineage>
</organism>
<dbReference type="GO" id="GO:0006364">
    <property type="term" value="P:rRNA processing"/>
    <property type="evidence" value="ECO:0007669"/>
    <property type="project" value="InterPro"/>
</dbReference>
<evidence type="ECO:0000313" key="1">
    <source>
        <dbReference type="EMBL" id="GAH90415.1"/>
    </source>
</evidence>
<dbReference type="EMBL" id="BARV01000906">
    <property type="protein sequence ID" value="GAH90415.1"/>
    <property type="molecule type" value="Genomic_DNA"/>
</dbReference>
<accession>X1K9U9</accession>
<name>X1K9U9_9ZZZZ</name>
<proteinExistence type="inferred from homology"/>
<protein>
    <recommendedName>
        <fullName evidence="2">Ribosome-binding factor A</fullName>
    </recommendedName>
</protein>
<dbReference type="InterPro" id="IPR000238">
    <property type="entry name" value="RbfA"/>
</dbReference>
<dbReference type="PANTHER" id="PTHR33515:SF1">
    <property type="entry name" value="RIBOSOME-BINDING FACTOR A, CHLOROPLASTIC-RELATED"/>
    <property type="match status" value="1"/>
</dbReference>
<dbReference type="NCBIfam" id="TIGR00082">
    <property type="entry name" value="rbfA"/>
    <property type="match status" value="1"/>
</dbReference>
<dbReference type="GO" id="GO:0005829">
    <property type="term" value="C:cytosol"/>
    <property type="evidence" value="ECO:0007669"/>
    <property type="project" value="TreeGrafter"/>
</dbReference>
<reference evidence="1" key="1">
    <citation type="journal article" date="2014" name="Front. Microbiol.">
        <title>High frequency of phylogenetically diverse reductive dehalogenase-homologous genes in deep subseafloor sedimentary metagenomes.</title>
        <authorList>
            <person name="Kawai M."/>
            <person name="Futagami T."/>
            <person name="Toyoda A."/>
            <person name="Takaki Y."/>
            <person name="Nishi S."/>
            <person name="Hori S."/>
            <person name="Arai W."/>
            <person name="Tsubouchi T."/>
            <person name="Morono Y."/>
            <person name="Uchiyama I."/>
            <person name="Ito T."/>
            <person name="Fujiyama A."/>
            <person name="Inagaki F."/>
            <person name="Takami H."/>
        </authorList>
    </citation>
    <scope>NUCLEOTIDE SEQUENCE</scope>
    <source>
        <strain evidence="1">Expedition CK06-06</strain>
    </source>
</reference>